<sequence length="36" mass="4180">MMNFNNKNNRKIMSVVLMGVVVLLIVSMILPIMLRF</sequence>
<protein>
    <submittedName>
        <fullName evidence="2">Synaptobrevin-B</fullName>
    </submittedName>
</protein>
<keyword evidence="3" id="KW-1185">Reference proteome</keyword>
<proteinExistence type="predicted"/>
<dbReference type="RefSeq" id="WP_081752386.1">
    <property type="nucleotide sequence ID" value="NZ_CP113524.1"/>
</dbReference>
<gene>
    <name evidence="2" type="ORF">OW255_19115</name>
</gene>
<name>A0ABY7ACQ7_9FIRM</name>
<reference evidence="2" key="1">
    <citation type="submission" date="2022-11" db="EMBL/GenBank/DDBJ databases">
        <title>Lacrimispora xylanolytica sy1, complete genome.</title>
        <authorList>
            <person name="Choi S."/>
        </authorList>
    </citation>
    <scope>NUCLEOTIDE SEQUENCE</scope>
    <source>
        <strain evidence="2">Sy1</strain>
    </source>
</reference>
<dbReference type="Proteomes" id="UP001163115">
    <property type="component" value="Chromosome"/>
</dbReference>
<keyword evidence="1" id="KW-0472">Membrane</keyword>
<accession>A0ABY7ACQ7</accession>
<evidence type="ECO:0000313" key="3">
    <source>
        <dbReference type="Proteomes" id="UP001163115"/>
    </source>
</evidence>
<keyword evidence="1" id="KW-0812">Transmembrane</keyword>
<evidence type="ECO:0000256" key="1">
    <source>
        <dbReference type="SAM" id="Phobius"/>
    </source>
</evidence>
<organism evidence="2 3">
    <name type="scientific">Lacrimispora xylanolytica</name>
    <dbReference type="NCBI Taxonomy" id="29375"/>
    <lineage>
        <taxon>Bacteria</taxon>
        <taxon>Bacillati</taxon>
        <taxon>Bacillota</taxon>
        <taxon>Clostridia</taxon>
        <taxon>Lachnospirales</taxon>
        <taxon>Lachnospiraceae</taxon>
        <taxon>Lacrimispora</taxon>
    </lineage>
</organism>
<evidence type="ECO:0000313" key="2">
    <source>
        <dbReference type="EMBL" id="WAJ23639.1"/>
    </source>
</evidence>
<dbReference type="EMBL" id="CP113524">
    <property type="protein sequence ID" value="WAJ23639.1"/>
    <property type="molecule type" value="Genomic_DNA"/>
</dbReference>
<feature type="transmembrane region" description="Helical" evidence="1">
    <location>
        <begin position="12"/>
        <end position="34"/>
    </location>
</feature>
<keyword evidence="1" id="KW-1133">Transmembrane helix</keyword>